<proteinExistence type="predicted"/>
<evidence type="ECO:0000313" key="2">
    <source>
        <dbReference type="Proteomes" id="UP000799640"/>
    </source>
</evidence>
<keyword evidence="2" id="KW-1185">Reference proteome</keyword>
<evidence type="ECO:0000313" key="1">
    <source>
        <dbReference type="EMBL" id="KAF2400816.1"/>
    </source>
</evidence>
<sequence length="160" mass="18179">MLAAKAGRVCRTAYGWYYSVRDSSSIRWKTCVHHLNSRLSRLSTAFEEVLREEAFLSEVLLVNLSLCDIIGTLQERRHEQADKPPPCGCRLDNLHVLQDVYEVTISVSTSILNPAGFDVSAWRSPTERQHQYLVSEVGRFNHHQDFADCKRPVSVVVCST</sequence>
<name>A0A6G1HY70_9PEZI</name>
<dbReference type="AlphaFoldDB" id="A0A6G1HY70"/>
<dbReference type="EMBL" id="ML996694">
    <property type="protein sequence ID" value="KAF2400816.1"/>
    <property type="molecule type" value="Genomic_DNA"/>
</dbReference>
<dbReference type="Proteomes" id="UP000799640">
    <property type="component" value="Unassembled WGS sequence"/>
</dbReference>
<gene>
    <name evidence="1" type="ORF">EJ06DRAFT_407894</name>
</gene>
<organism evidence="1 2">
    <name type="scientific">Trichodelitschia bisporula</name>
    <dbReference type="NCBI Taxonomy" id="703511"/>
    <lineage>
        <taxon>Eukaryota</taxon>
        <taxon>Fungi</taxon>
        <taxon>Dikarya</taxon>
        <taxon>Ascomycota</taxon>
        <taxon>Pezizomycotina</taxon>
        <taxon>Dothideomycetes</taxon>
        <taxon>Dothideomycetes incertae sedis</taxon>
        <taxon>Phaeotrichales</taxon>
        <taxon>Phaeotrichaceae</taxon>
        <taxon>Trichodelitschia</taxon>
    </lineage>
</organism>
<reference evidence="1" key="1">
    <citation type="journal article" date="2020" name="Stud. Mycol.">
        <title>101 Dothideomycetes genomes: a test case for predicting lifestyles and emergence of pathogens.</title>
        <authorList>
            <person name="Haridas S."/>
            <person name="Albert R."/>
            <person name="Binder M."/>
            <person name="Bloem J."/>
            <person name="Labutti K."/>
            <person name="Salamov A."/>
            <person name="Andreopoulos B."/>
            <person name="Baker S."/>
            <person name="Barry K."/>
            <person name="Bills G."/>
            <person name="Bluhm B."/>
            <person name="Cannon C."/>
            <person name="Castanera R."/>
            <person name="Culley D."/>
            <person name="Daum C."/>
            <person name="Ezra D."/>
            <person name="Gonzalez J."/>
            <person name="Henrissat B."/>
            <person name="Kuo A."/>
            <person name="Liang C."/>
            <person name="Lipzen A."/>
            <person name="Lutzoni F."/>
            <person name="Magnuson J."/>
            <person name="Mondo S."/>
            <person name="Nolan M."/>
            <person name="Ohm R."/>
            <person name="Pangilinan J."/>
            <person name="Park H.-J."/>
            <person name="Ramirez L."/>
            <person name="Alfaro M."/>
            <person name="Sun H."/>
            <person name="Tritt A."/>
            <person name="Yoshinaga Y."/>
            <person name="Zwiers L.-H."/>
            <person name="Turgeon B."/>
            <person name="Goodwin S."/>
            <person name="Spatafora J."/>
            <person name="Crous P."/>
            <person name="Grigoriev I."/>
        </authorList>
    </citation>
    <scope>NUCLEOTIDE SEQUENCE</scope>
    <source>
        <strain evidence="1">CBS 262.69</strain>
    </source>
</reference>
<protein>
    <submittedName>
        <fullName evidence="1">Uncharacterized protein</fullName>
    </submittedName>
</protein>
<accession>A0A6G1HY70</accession>